<dbReference type="Gene3D" id="3.20.20.210">
    <property type="match status" value="1"/>
</dbReference>
<evidence type="ECO:0000313" key="2">
    <source>
        <dbReference type="Proteomes" id="UP000182278"/>
    </source>
</evidence>
<evidence type="ECO:0008006" key="3">
    <source>
        <dbReference type="Google" id="ProtNLM"/>
    </source>
</evidence>
<protein>
    <recommendedName>
        <fullName evidence="3">Uroporphyrinogen decarboxylase (URO-D) domain-containing protein</fullName>
    </recommendedName>
</protein>
<reference evidence="1 2" key="1">
    <citation type="journal article" date="2016" name="Environ. Microbiol.">
        <title>Genomic resolution of a cold subsurface aquifer community provides metabolic insights for novel microbes adapted to high CO concentrations.</title>
        <authorList>
            <person name="Probst A.J."/>
            <person name="Castelle C.J."/>
            <person name="Singh A."/>
            <person name="Brown C.T."/>
            <person name="Anantharaman K."/>
            <person name="Sharon I."/>
            <person name="Hug L.A."/>
            <person name="Burstein D."/>
            <person name="Emerson J.B."/>
            <person name="Thomas B.C."/>
            <person name="Banfield J.F."/>
        </authorList>
    </citation>
    <scope>NUCLEOTIDE SEQUENCE [LARGE SCALE GENOMIC DNA]</scope>
    <source>
        <strain evidence="1">CG1_02_38_46</strain>
    </source>
</reference>
<dbReference type="InterPro" id="IPR038071">
    <property type="entry name" value="UROD/MetE-like_sf"/>
</dbReference>
<proteinExistence type="predicted"/>
<organism evidence="1 2">
    <name type="scientific">Candidatus Desantisbacteria bacterium CG1_02_38_46</name>
    <dbReference type="NCBI Taxonomy" id="1817893"/>
    <lineage>
        <taxon>Bacteria</taxon>
        <taxon>Candidatus Desantisiibacteriota</taxon>
    </lineage>
</organism>
<dbReference type="SUPFAM" id="SSF51726">
    <property type="entry name" value="UROD/MetE-like"/>
    <property type="match status" value="1"/>
</dbReference>
<name>A0A1J4SFX3_9BACT</name>
<dbReference type="STRING" id="1817893.AUJ66_01180"/>
<gene>
    <name evidence="1" type="ORF">AUJ66_01180</name>
</gene>
<dbReference type="AlphaFoldDB" id="A0A1J4SFX3"/>
<dbReference type="Proteomes" id="UP000182278">
    <property type="component" value="Unassembled WGS sequence"/>
</dbReference>
<accession>A0A1J4SFX3</accession>
<sequence>MEYKEDWGQAKKRIEAWWHREIIDRVCIAVTAPRANVKRKEIKAPATIEECWTNMDYLLDLAWENIRCTYWGGEAIPNYIPNLGPNVISAWLGCELKFAEGTSWAEPLIKDWSTFPGLKFDPKNKWWKWMTEMTERAAKIGKDKFLVGITDFHGGGDALSAIRGTENFCVDLLEYPQEIKKCQEFLKNFWFQIYKELLDLTQKYGQEGSCSWLGWAPGKTCPLQEDCLALISPKSFKEFFLEAIISETKHLDYSIFSSV</sequence>
<dbReference type="EMBL" id="MNUO01000016">
    <property type="protein sequence ID" value="OIN98337.1"/>
    <property type="molecule type" value="Genomic_DNA"/>
</dbReference>
<comment type="caution">
    <text evidence="1">The sequence shown here is derived from an EMBL/GenBank/DDBJ whole genome shotgun (WGS) entry which is preliminary data.</text>
</comment>
<evidence type="ECO:0000313" key="1">
    <source>
        <dbReference type="EMBL" id="OIN98337.1"/>
    </source>
</evidence>